<reference evidence="5" key="2">
    <citation type="submission" date="2015-08" db="EMBL/GenBank/DDBJ databases">
        <title>Complete DNA Sequence of Pseudomonas syringae pv. actinidiae, the Causal Agent of Kiwifruit Canker Disease.</title>
        <authorList>
            <person name="Rikkerink E.H.A."/>
            <person name="Fineran P.C."/>
        </authorList>
    </citation>
    <scope>NUCLEOTIDE SEQUENCE</scope>
    <source>
        <strain evidence="5">SkMP5</strain>
    </source>
</reference>
<name>A0A0K8QMC2_9GAMM</name>
<dbReference type="STRING" id="1475481.GCA_000953855_00879"/>
<dbReference type="InterPro" id="IPR009057">
    <property type="entry name" value="Homeodomain-like_sf"/>
</dbReference>
<dbReference type="RefSeq" id="WP_062535454.1">
    <property type="nucleotide sequence ID" value="NZ_DF970162.1"/>
</dbReference>
<evidence type="ECO:0000256" key="2">
    <source>
        <dbReference type="PROSITE-ProRule" id="PRU00335"/>
    </source>
</evidence>
<evidence type="ECO:0000313" key="4">
    <source>
        <dbReference type="EMBL" id="GAN44978.1"/>
    </source>
</evidence>
<dbReference type="InterPro" id="IPR001647">
    <property type="entry name" value="HTH_TetR"/>
</dbReference>
<dbReference type="EMBL" id="DF952379">
    <property type="protein sequence ID" value="GAN44978.1"/>
    <property type="molecule type" value="Genomic_DNA"/>
</dbReference>
<dbReference type="GO" id="GO:0003700">
    <property type="term" value="F:DNA-binding transcription factor activity"/>
    <property type="evidence" value="ECO:0007669"/>
    <property type="project" value="TreeGrafter"/>
</dbReference>
<feature type="DNA-binding region" description="H-T-H motif" evidence="2">
    <location>
        <begin position="39"/>
        <end position="58"/>
    </location>
</feature>
<dbReference type="PRINTS" id="PR00455">
    <property type="entry name" value="HTHTETR"/>
</dbReference>
<dbReference type="PROSITE" id="PS50977">
    <property type="entry name" value="HTH_TETR_2"/>
    <property type="match status" value="1"/>
</dbReference>
<evidence type="ECO:0000259" key="3">
    <source>
        <dbReference type="PROSITE" id="PS50977"/>
    </source>
</evidence>
<organism evidence="5">
    <name type="scientific">Mizugakiibacter sediminis</name>
    <dbReference type="NCBI Taxonomy" id="1475481"/>
    <lineage>
        <taxon>Bacteria</taxon>
        <taxon>Pseudomonadati</taxon>
        <taxon>Pseudomonadota</taxon>
        <taxon>Gammaproteobacteria</taxon>
        <taxon>Lysobacterales</taxon>
        <taxon>Rhodanobacteraceae</taxon>
        <taxon>Mizugakiibacter</taxon>
    </lineage>
</organism>
<dbReference type="Proteomes" id="UP000253740">
    <property type="component" value="Unassembled WGS sequence"/>
</dbReference>
<feature type="domain" description="HTH tetR-type" evidence="3">
    <location>
        <begin position="16"/>
        <end position="76"/>
    </location>
</feature>
<keyword evidence="1 2" id="KW-0238">DNA-binding</keyword>
<keyword evidence="6" id="KW-1185">Reference proteome</keyword>
<dbReference type="EMBL" id="DF970162">
    <property type="protein sequence ID" value="GAP65577.1"/>
    <property type="molecule type" value="Genomic_DNA"/>
</dbReference>
<dbReference type="AlphaFoldDB" id="A0A0K8QMC2"/>
<reference evidence="4" key="1">
    <citation type="submission" date="2015-03" db="EMBL/GenBank/DDBJ databases">
        <title>Draft genome sequence of Mizugakiibacter sediminis skMP5.</title>
        <authorList>
            <person name="Watanabe T."/>
            <person name="Kojima H."/>
            <person name="Fukui M."/>
        </authorList>
    </citation>
    <scope>NUCLEOTIDE SEQUENCE</scope>
    <source>
        <strain evidence="4">SkMP5</strain>
    </source>
</reference>
<dbReference type="GO" id="GO:0000976">
    <property type="term" value="F:transcription cis-regulatory region binding"/>
    <property type="evidence" value="ECO:0007669"/>
    <property type="project" value="TreeGrafter"/>
</dbReference>
<dbReference type="InterPro" id="IPR050109">
    <property type="entry name" value="HTH-type_TetR-like_transc_reg"/>
</dbReference>
<protein>
    <submittedName>
        <fullName evidence="5">Putative TetR/AcrR-family transcriptional regulator</fullName>
    </submittedName>
    <submittedName>
        <fullName evidence="4">TetR family transcriptional regulator</fullName>
    </submittedName>
</protein>
<evidence type="ECO:0000313" key="6">
    <source>
        <dbReference type="Proteomes" id="UP000253740"/>
    </source>
</evidence>
<dbReference type="PANTHER" id="PTHR30055:SF223">
    <property type="entry name" value="HTH-TYPE TRANSCRIPTIONAL REGULATOR UIDR"/>
    <property type="match status" value="1"/>
</dbReference>
<dbReference type="SUPFAM" id="SSF46689">
    <property type="entry name" value="Homeodomain-like"/>
    <property type="match status" value="1"/>
</dbReference>
<proteinExistence type="predicted"/>
<sequence>MNRRPYTKLRRAEAEAATRERIVRAAVDLHAKHGATGTSYAMIAEKAGVSPQTVYNHFPELGVLIEGCTGHVQRRAPAVDAACFADGRTAAQRLRKLAAAVYAQLEYLAPWMRLGWGEAERVPELRAVFDRGEAALRELLTQAAAPDYRATPAFLDAALLLLDYPAWKRLTERRSRVRAAALAGDGLVALLETLCQASPRARS</sequence>
<gene>
    <name evidence="4" type="ORF">MBSD_1516</name>
    <name evidence="5" type="ORF">MBSD_n0867</name>
</gene>
<dbReference type="HOGENOM" id="CLU_117566_0_0_6"/>
<accession>A0A0K8QMC2</accession>
<evidence type="ECO:0000313" key="5">
    <source>
        <dbReference type="EMBL" id="GAP65577.1"/>
    </source>
</evidence>
<evidence type="ECO:0000256" key="1">
    <source>
        <dbReference type="ARBA" id="ARBA00023125"/>
    </source>
</evidence>
<dbReference type="PANTHER" id="PTHR30055">
    <property type="entry name" value="HTH-TYPE TRANSCRIPTIONAL REGULATOR RUTR"/>
    <property type="match status" value="1"/>
</dbReference>
<dbReference type="Pfam" id="PF00440">
    <property type="entry name" value="TetR_N"/>
    <property type="match status" value="1"/>
</dbReference>
<dbReference type="Gene3D" id="1.10.357.10">
    <property type="entry name" value="Tetracycline Repressor, domain 2"/>
    <property type="match status" value="1"/>
</dbReference>